<evidence type="ECO:0000256" key="1">
    <source>
        <dbReference type="SAM" id="SignalP"/>
    </source>
</evidence>
<sequence>MLRPVVLILLCLACASRLLAAPPTASFNVRAFGAKGDSTAIDSDAVNRAIAAAAKAGGGTVYFPAGTYLSYSIRLQSRISLYLDQGATLVAAAPVGERGYDAPEPAANDTYQDFGHSHWHNSLIWGENLVDISILGPGTIHGRGLTREGPHRAPVGNKAIALKLCRNVQLRDFTVLYGGHFALLATGVDNLTIDNLTLDTNRDGLDIDGCKNVRIANCTVNSPWDDAICLKSSFALGYARPTENVTITNCQVSGYDRGTLHNGTYLRNEPHLVPDKEGPTGRIKFGTESNGGFKNIAISNCVFEYCRGLALETVDGGLLEDVTISNITMRNVTNSPIFLRLGGRMRAPVGTAIGALRRINISNVNVYNADSRFATLIAGLPGHPIEDVRLSNISIWYKPLDAAATAEIQKTVPEHEKDYPEPQKFGVLPAYGFFIRHVKNVVLSNVNIYLLGPETRPALMLLDVQGGSLRHVVAPKAGPAPMVVLEGVRNLVVQSSEPLKNGTLQQLKSKAF</sequence>
<dbReference type="InterPro" id="IPR024535">
    <property type="entry name" value="RHGA/B-epi-like_pectate_lyase"/>
</dbReference>
<evidence type="ECO:0000313" key="5">
    <source>
        <dbReference type="Proteomes" id="UP000199029"/>
    </source>
</evidence>
<dbReference type="AlphaFoldDB" id="A0A1I5YZJ5"/>
<dbReference type="PANTHER" id="PTHR31339:SF9">
    <property type="entry name" value="PLASMIN AND FIBRONECTIN-BINDING PROTEIN A"/>
    <property type="match status" value="1"/>
</dbReference>
<evidence type="ECO:0000259" key="2">
    <source>
        <dbReference type="Pfam" id="PF12708"/>
    </source>
</evidence>
<feature type="signal peptide" evidence="1">
    <location>
        <begin position="1"/>
        <end position="20"/>
    </location>
</feature>
<evidence type="ECO:0000259" key="3">
    <source>
        <dbReference type="Pfam" id="PF13229"/>
    </source>
</evidence>
<organism evidence="4 5">
    <name type="scientific">Hymenobacter arizonensis</name>
    <name type="common">Siccationidurans arizonensis</name>
    <dbReference type="NCBI Taxonomy" id="1227077"/>
    <lineage>
        <taxon>Bacteria</taxon>
        <taxon>Pseudomonadati</taxon>
        <taxon>Bacteroidota</taxon>
        <taxon>Cytophagia</taxon>
        <taxon>Cytophagales</taxon>
        <taxon>Hymenobacteraceae</taxon>
        <taxon>Hymenobacter</taxon>
    </lineage>
</organism>
<gene>
    <name evidence="4" type="ORF">SAMN04515668_2567</name>
</gene>
<dbReference type="Proteomes" id="UP000199029">
    <property type="component" value="Unassembled WGS sequence"/>
</dbReference>
<dbReference type="Pfam" id="PF13229">
    <property type="entry name" value="Beta_helix"/>
    <property type="match status" value="1"/>
</dbReference>
<feature type="chain" id="PRO_5011693894" evidence="1">
    <location>
        <begin position="21"/>
        <end position="512"/>
    </location>
</feature>
<feature type="domain" description="Right handed beta helix" evidence="3">
    <location>
        <begin position="183"/>
        <end position="326"/>
    </location>
</feature>
<dbReference type="Pfam" id="PF12708">
    <property type="entry name" value="Pect-lyase_RHGA_epim"/>
    <property type="match status" value="1"/>
</dbReference>
<keyword evidence="1" id="KW-0732">Signal</keyword>
<keyword evidence="5" id="KW-1185">Reference proteome</keyword>
<dbReference type="RefSeq" id="WP_092673611.1">
    <property type="nucleotide sequence ID" value="NZ_FOXS01000003.1"/>
</dbReference>
<dbReference type="STRING" id="1227077.SAMN04515668_2567"/>
<dbReference type="InterPro" id="IPR051801">
    <property type="entry name" value="GH28_Enzymes"/>
</dbReference>
<protein>
    <submittedName>
        <fullName evidence="4">Polygalacturonase</fullName>
    </submittedName>
</protein>
<evidence type="ECO:0000313" key="4">
    <source>
        <dbReference type="EMBL" id="SFQ49621.1"/>
    </source>
</evidence>
<accession>A0A1I5YZJ5</accession>
<feature type="domain" description="Rhamnogalacturonase A/B/Epimerase-like pectate lyase" evidence="2">
    <location>
        <begin position="27"/>
        <end position="81"/>
    </location>
</feature>
<dbReference type="EMBL" id="FOXS01000003">
    <property type="protein sequence ID" value="SFQ49621.1"/>
    <property type="molecule type" value="Genomic_DNA"/>
</dbReference>
<dbReference type="InterPro" id="IPR011050">
    <property type="entry name" value="Pectin_lyase_fold/virulence"/>
</dbReference>
<dbReference type="SMART" id="SM00710">
    <property type="entry name" value="PbH1"/>
    <property type="match status" value="6"/>
</dbReference>
<reference evidence="5" key="1">
    <citation type="submission" date="2016-10" db="EMBL/GenBank/DDBJ databases">
        <authorList>
            <person name="Varghese N."/>
            <person name="Submissions S."/>
        </authorList>
    </citation>
    <scope>NUCLEOTIDE SEQUENCE [LARGE SCALE GENOMIC DNA]</scope>
    <source>
        <strain evidence="5">OR362-8,ATCC BAA-1266,JCM 13504</strain>
    </source>
</reference>
<dbReference type="InterPro" id="IPR012334">
    <property type="entry name" value="Pectin_lyas_fold"/>
</dbReference>
<dbReference type="PANTHER" id="PTHR31339">
    <property type="entry name" value="PECTIN LYASE-RELATED"/>
    <property type="match status" value="1"/>
</dbReference>
<dbReference type="OrthoDB" id="9795222at2"/>
<proteinExistence type="predicted"/>
<dbReference type="InterPro" id="IPR039448">
    <property type="entry name" value="Beta_helix"/>
</dbReference>
<dbReference type="Gene3D" id="2.160.20.10">
    <property type="entry name" value="Single-stranded right-handed beta-helix, Pectin lyase-like"/>
    <property type="match status" value="1"/>
</dbReference>
<name>A0A1I5YZJ5_HYMAR</name>
<dbReference type="InterPro" id="IPR006626">
    <property type="entry name" value="PbH1"/>
</dbReference>
<dbReference type="SUPFAM" id="SSF51126">
    <property type="entry name" value="Pectin lyase-like"/>
    <property type="match status" value="1"/>
</dbReference>